<evidence type="ECO:0000256" key="5">
    <source>
        <dbReference type="SAM" id="Phobius"/>
    </source>
</evidence>
<feature type="domain" description="Ig-like" evidence="7">
    <location>
        <begin position="10"/>
        <end position="120"/>
    </location>
</feature>
<evidence type="ECO:0000313" key="8">
    <source>
        <dbReference type="Proteomes" id="UP001652641"/>
    </source>
</evidence>
<evidence type="ECO:0000256" key="4">
    <source>
        <dbReference type="SAM" id="MobiDB-lite"/>
    </source>
</evidence>
<dbReference type="InterPro" id="IPR036179">
    <property type="entry name" value="Ig-like_dom_sf"/>
</dbReference>
<organism evidence="8 9">
    <name type="scientific">Vulpes vulpes</name>
    <name type="common">Red fox</name>
    <dbReference type="NCBI Taxonomy" id="9627"/>
    <lineage>
        <taxon>Eukaryota</taxon>
        <taxon>Metazoa</taxon>
        <taxon>Chordata</taxon>
        <taxon>Craniata</taxon>
        <taxon>Vertebrata</taxon>
        <taxon>Euteleostomi</taxon>
        <taxon>Mammalia</taxon>
        <taxon>Eutheria</taxon>
        <taxon>Laurasiatheria</taxon>
        <taxon>Carnivora</taxon>
        <taxon>Caniformia</taxon>
        <taxon>Canidae</taxon>
        <taxon>Vulpes</taxon>
    </lineage>
</organism>
<keyword evidence="2" id="KW-1015">Disulfide bond</keyword>
<sequence>MAREATRLLPPVLLVLLASGSWEQKPELLHKLEGETISVKCLYQSWQDSKTVKAWCRQVSARTCTVLATYPMIQGMPWKPRNSIQDGVRLGFFIVTMTKLKVEDSGFYSCGIYKSSEILTYRNIHLVVSPAPALPITRSSGRTTAWTFAPSPVMDSPQSNWHLIVPSSTVAVLLLLVLTFLMILYLRKARRSSRKGEDKSHHIYNNISVQKEQTTVHGKDPSSRQRRSQLSWGSSQHMGSEEDTGAICYASLTHLNHFVPEDSIYVNIQLNLKPIPDPLLTVEYADIAGARLQPSKSTAPDREFKS</sequence>
<feature type="chain" id="PRO_5046646755" evidence="6">
    <location>
        <begin position="24"/>
        <end position="306"/>
    </location>
</feature>
<dbReference type="SMART" id="SM00409">
    <property type="entry name" value="IG"/>
    <property type="match status" value="1"/>
</dbReference>
<dbReference type="PROSITE" id="PS50835">
    <property type="entry name" value="IG_LIKE"/>
    <property type="match status" value="1"/>
</dbReference>
<accession>A0A3Q7RXT7</accession>
<dbReference type="RefSeq" id="XP_025846956.2">
    <property type="nucleotide sequence ID" value="XM_025991171.2"/>
</dbReference>
<dbReference type="KEGG" id="vvp:112914161"/>
<dbReference type="GO" id="GO:0009986">
    <property type="term" value="C:cell surface"/>
    <property type="evidence" value="ECO:0007669"/>
    <property type="project" value="TreeGrafter"/>
</dbReference>
<name>A0A3Q7RXT7_VULVU</name>
<evidence type="ECO:0000256" key="1">
    <source>
        <dbReference type="ARBA" id="ARBA00022729"/>
    </source>
</evidence>
<dbReference type="InterPro" id="IPR013783">
    <property type="entry name" value="Ig-like_fold"/>
</dbReference>
<protein>
    <submittedName>
        <fullName evidence="9">Trem-like transcript 4 protein</fullName>
    </submittedName>
</protein>
<evidence type="ECO:0000313" key="9">
    <source>
        <dbReference type="RefSeq" id="XP_025846956.2"/>
    </source>
</evidence>
<feature type="compositionally biased region" description="Polar residues" evidence="4">
    <location>
        <begin position="228"/>
        <end position="238"/>
    </location>
</feature>
<dbReference type="PANTHER" id="PTHR16423">
    <property type="entry name" value="TREM-LIKE TRANSCRIPT PROTEIN"/>
    <property type="match status" value="1"/>
</dbReference>
<dbReference type="InterPro" id="IPR003599">
    <property type="entry name" value="Ig_sub"/>
</dbReference>
<dbReference type="InterPro" id="IPR013106">
    <property type="entry name" value="Ig_V-set"/>
</dbReference>
<dbReference type="Pfam" id="PF07686">
    <property type="entry name" value="V-set"/>
    <property type="match status" value="1"/>
</dbReference>
<dbReference type="GO" id="GO:0038023">
    <property type="term" value="F:signaling receptor activity"/>
    <property type="evidence" value="ECO:0007669"/>
    <property type="project" value="TreeGrafter"/>
</dbReference>
<feature type="compositionally biased region" description="Polar residues" evidence="4">
    <location>
        <begin position="203"/>
        <end position="216"/>
    </location>
</feature>
<evidence type="ECO:0000259" key="7">
    <source>
        <dbReference type="PROSITE" id="PS50835"/>
    </source>
</evidence>
<reference key="1">
    <citation type="submission" date="2019-01" db="UniProtKB">
        <authorList>
            <consortium name="RefSeq"/>
        </authorList>
    </citation>
    <scope>IDENTIFICATION</scope>
</reference>
<feature type="region of interest" description="Disordered" evidence="4">
    <location>
        <begin position="196"/>
        <end position="240"/>
    </location>
</feature>
<reference evidence="8" key="2">
    <citation type="submission" date="2025-05" db="UniProtKB">
        <authorList>
            <consortium name="RefSeq"/>
        </authorList>
    </citation>
    <scope>NUCLEOTIDE SEQUENCE [LARGE SCALE GENOMIC DNA]</scope>
</reference>
<evidence type="ECO:0000256" key="3">
    <source>
        <dbReference type="ARBA" id="ARBA00023319"/>
    </source>
</evidence>
<dbReference type="STRING" id="9627.ENSVVUP00000037252"/>
<dbReference type="AlphaFoldDB" id="A0A3Q7RXT7"/>
<feature type="signal peptide" evidence="6">
    <location>
        <begin position="1"/>
        <end position="23"/>
    </location>
</feature>
<gene>
    <name evidence="9" type="primary">LOC112914161</name>
</gene>
<keyword evidence="3" id="KW-0393">Immunoglobulin domain</keyword>
<evidence type="ECO:0000256" key="6">
    <source>
        <dbReference type="SAM" id="SignalP"/>
    </source>
</evidence>
<dbReference type="InterPro" id="IPR007110">
    <property type="entry name" value="Ig-like_dom"/>
</dbReference>
<reference evidence="9" key="3">
    <citation type="submission" date="2025-08" db="UniProtKB">
        <authorList>
            <consortium name="RefSeq"/>
        </authorList>
    </citation>
    <scope>IDENTIFICATION</scope>
    <source>
        <tissue evidence="9">Cell line</tissue>
    </source>
</reference>
<dbReference type="GeneID" id="112914161"/>
<dbReference type="SUPFAM" id="SSF48726">
    <property type="entry name" value="Immunoglobulin"/>
    <property type="match status" value="1"/>
</dbReference>
<dbReference type="Proteomes" id="UP001652641">
    <property type="component" value="Chromosome 1"/>
</dbReference>
<keyword evidence="5" id="KW-0812">Transmembrane</keyword>
<dbReference type="InterPro" id="IPR052314">
    <property type="entry name" value="Immune_rcpt_domain"/>
</dbReference>
<dbReference type="PANTHER" id="PTHR16423:SF10">
    <property type="entry name" value="CRKD-BINDING PROTEIN-RELATED"/>
    <property type="match status" value="1"/>
</dbReference>
<feature type="transmembrane region" description="Helical" evidence="5">
    <location>
        <begin position="161"/>
        <end position="186"/>
    </location>
</feature>
<proteinExistence type="predicted"/>
<keyword evidence="5" id="KW-1133">Transmembrane helix</keyword>
<keyword evidence="5" id="KW-0472">Membrane</keyword>
<evidence type="ECO:0000256" key="2">
    <source>
        <dbReference type="ARBA" id="ARBA00023157"/>
    </source>
</evidence>
<keyword evidence="1 6" id="KW-0732">Signal</keyword>
<dbReference type="Gene3D" id="2.60.40.10">
    <property type="entry name" value="Immunoglobulins"/>
    <property type="match status" value="1"/>
</dbReference>
<keyword evidence="8" id="KW-1185">Reference proteome</keyword>
<dbReference type="CDD" id="cd05716">
    <property type="entry name" value="IgV_pIgR_like"/>
    <property type="match status" value="1"/>
</dbReference>